<dbReference type="Proteomes" id="UP000053864">
    <property type="component" value="Unassembled WGS sequence"/>
</dbReference>
<feature type="non-terminal residue" evidence="1">
    <location>
        <position position="57"/>
    </location>
</feature>
<sequence length="57" mass="6567">MANMQTEANQRNLHGIDKCDNQLVLNVWCLPLQYKASCCHDEKPNVRFSTTITTTRD</sequence>
<accession>W2ITJ7</accession>
<gene>
    <name evidence="1" type="ORF">L916_10785</name>
</gene>
<name>W2ITJ7_PHYNI</name>
<reference evidence="1" key="1">
    <citation type="submission" date="2013-11" db="EMBL/GenBank/DDBJ databases">
        <title>The Genome Sequence of Phytophthora parasitica CJ05E6.</title>
        <authorList>
            <consortium name="The Broad Institute Genomics Platform"/>
            <person name="Russ C."/>
            <person name="Tyler B."/>
            <person name="Panabieres F."/>
            <person name="Shan W."/>
            <person name="Tripathy S."/>
            <person name="Grunwald N."/>
            <person name="Machado M."/>
            <person name="Johnson C.S."/>
            <person name="Arredondo F."/>
            <person name="Hong C."/>
            <person name="Coffey M."/>
            <person name="Young S.K."/>
            <person name="Zeng Q."/>
            <person name="Gargeya S."/>
            <person name="Fitzgerald M."/>
            <person name="Abouelleil A."/>
            <person name="Alvarado L."/>
            <person name="Chapman S.B."/>
            <person name="Gainer-Dewar J."/>
            <person name="Goldberg J."/>
            <person name="Griggs A."/>
            <person name="Gujja S."/>
            <person name="Hansen M."/>
            <person name="Howarth C."/>
            <person name="Imamovic A."/>
            <person name="Ireland A."/>
            <person name="Larimer J."/>
            <person name="McCowan C."/>
            <person name="Murphy C."/>
            <person name="Pearson M."/>
            <person name="Poon T.W."/>
            <person name="Priest M."/>
            <person name="Roberts A."/>
            <person name="Saif S."/>
            <person name="Shea T."/>
            <person name="Sykes S."/>
            <person name="Wortman J."/>
            <person name="Nusbaum C."/>
            <person name="Birren B."/>
        </authorList>
    </citation>
    <scope>NUCLEOTIDE SEQUENCE [LARGE SCALE GENOMIC DNA]</scope>
    <source>
        <strain evidence="1">CJ05E6</strain>
    </source>
</reference>
<proteinExistence type="predicted"/>
<dbReference type="AlphaFoldDB" id="W2ITJ7"/>
<organism evidence="1">
    <name type="scientific">Phytophthora nicotianae</name>
    <name type="common">Potato buckeye rot agent</name>
    <name type="synonym">Phytophthora parasitica</name>
    <dbReference type="NCBI Taxonomy" id="4792"/>
    <lineage>
        <taxon>Eukaryota</taxon>
        <taxon>Sar</taxon>
        <taxon>Stramenopiles</taxon>
        <taxon>Oomycota</taxon>
        <taxon>Peronosporomycetes</taxon>
        <taxon>Peronosporales</taxon>
        <taxon>Peronosporaceae</taxon>
        <taxon>Phytophthora</taxon>
    </lineage>
</organism>
<evidence type="ECO:0000313" key="1">
    <source>
        <dbReference type="EMBL" id="ETL37534.1"/>
    </source>
</evidence>
<protein>
    <submittedName>
        <fullName evidence="1">Uncharacterized protein</fullName>
    </submittedName>
</protein>
<dbReference type="EMBL" id="KI673560">
    <property type="protein sequence ID" value="ETL37534.1"/>
    <property type="molecule type" value="Genomic_DNA"/>
</dbReference>